<reference evidence="9 10" key="1">
    <citation type="submission" date="2015-09" db="EMBL/GenBank/DDBJ databases">
        <authorList>
            <consortium name="Pathogen Informatics"/>
        </authorList>
    </citation>
    <scope>NUCLEOTIDE SEQUENCE [LARGE SCALE GENOMIC DNA]</scope>
    <source>
        <strain evidence="9 10">2789STDY5834962</strain>
    </source>
</reference>
<dbReference type="InterPro" id="IPR003856">
    <property type="entry name" value="LPS_length_determ_N"/>
</dbReference>
<feature type="domain" description="Polysaccharide chain length determinant N-terminal" evidence="8">
    <location>
        <begin position="16"/>
        <end position="103"/>
    </location>
</feature>
<evidence type="ECO:0000256" key="7">
    <source>
        <dbReference type="SAM" id="Phobius"/>
    </source>
</evidence>
<dbReference type="RefSeq" id="WP_055157877.1">
    <property type="nucleotide sequence ID" value="NZ_CYXR01000021.1"/>
</dbReference>
<evidence type="ECO:0000256" key="3">
    <source>
        <dbReference type="ARBA" id="ARBA00022475"/>
    </source>
</evidence>
<dbReference type="GO" id="GO:0004713">
    <property type="term" value="F:protein tyrosine kinase activity"/>
    <property type="evidence" value="ECO:0007669"/>
    <property type="project" value="TreeGrafter"/>
</dbReference>
<name>A0A173U253_9FIRM</name>
<proteinExistence type="inferred from homology"/>
<dbReference type="EMBL" id="CYXR01000021">
    <property type="protein sequence ID" value="CUN08406.1"/>
    <property type="molecule type" value="Genomic_DNA"/>
</dbReference>
<accession>A0A173U253</accession>
<comment type="similarity">
    <text evidence="2">Belongs to the CpsC/CapA family.</text>
</comment>
<sequence>MNELKRLEAQRDDEIEIDLGEIFHLLLNKLWVIILCFIVGGVIGFAGTKILVTPQYSASSMIYILPKTRSVTSLADIKMGSQLTSDFGILAKSRPVIEEVNKNLKLDYSYEQLASMVQATNQSDTRILRFTVTDTDPIEAKKIANELANVAAERVAYVMSSDKPKIVEEAAVPKSPSSPNTKKNASVVALVFAFAAAAIIVLRYLLNDTIQNEDDVKKYLGLHMLAAIPTEKRKSI</sequence>
<feature type="transmembrane region" description="Helical" evidence="7">
    <location>
        <begin position="30"/>
        <end position="52"/>
    </location>
</feature>
<feature type="transmembrane region" description="Helical" evidence="7">
    <location>
        <begin position="187"/>
        <end position="206"/>
    </location>
</feature>
<dbReference type="AlphaFoldDB" id="A0A173U253"/>
<comment type="subcellular location">
    <subcellularLocation>
        <location evidence="1">Cell membrane</location>
        <topology evidence="1">Multi-pass membrane protein</topology>
    </subcellularLocation>
</comment>
<dbReference type="PANTHER" id="PTHR32309:SF13">
    <property type="entry name" value="FERRIC ENTEROBACTIN TRANSPORT PROTEIN FEPE"/>
    <property type="match status" value="1"/>
</dbReference>
<keyword evidence="3" id="KW-1003">Cell membrane</keyword>
<evidence type="ECO:0000313" key="10">
    <source>
        <dbReference type="Proteomes" id="UP000095727"/>
    </source>
</evidence>
<dbReference type="Proteomes" id="UP000095727">
    <property type="component" value="Unassembled WGS sequence"/>
</dbReference>
<keyword evidence="6 7" id="KW-0472">Membrane</keyword>
<gene>
    <name evidence="9" type="primary">cap8A</name>
    <name evidence="9" type="ORF">ERS852574_02596</name>
</gene>
<dbReference type="Pfam" id="PF02706">
    <property type="entry name" value="Wzz"/>
    <property type="match status" value="1"/>
</dbReference>
<keyword evidence="4 7" id="KW-0812">Transmembrane</keyword>
<evidence type="ECO:0000256" key="2">
    <source>
        <dbReference type="ARBA" id="ARBA00006683"/>
    </source>
</evidence>
<evidence type="ECO:0000256" key="5">
    <source>
        <dbReference type="ARBA" id="ARBA00022989"/>
    </source>
</evidence>
<evidence type="ECO:0000256" key="4">
    <source>
        <dbReference type="ARBA" id="ARBA00022692"/>
    </source>
</evidence>
<dbReference type="GO" id="GO:0005886">
    <property type="term" value="C:plasma membrane"/>
    <property type="evidence" value="ECO:0007669"/>
    <property type="project" value="UniProtKB-SubCell"/>
</dbReference>
<evidence type="ECO:0000259" key="8">
    <source>
        <dbReference type="Pfam" id="PF02706"/>
    </source>
</evidence>
<dbReference type="InterPro" id="IPR050445">
    <property type="entry name" value="Bact_polysacc_biosynth/exp"/>
</dbReference>
<protein>
    <submittedName>
        <fullName evidence="9">Capsular polysaccharide type 8 biosynthesis protein cap8A</fullName>
    </submittedName>
</protein>
<evidence type="ECO:0000256" key="6">
    <source>
        <dbReference type="ARBA" id="ARBA00023136"/>
    </source>
</evidence>
<dbReference type="PANTHER" id="PTHR32309">
    <property type="entry name" value="TYROSINE-PROTEIN KINASE"/>
    <property type="match status" value="1"/>
</dbReference>
<evidence type="ECO:0000313" key="9">
    <source>
        <dbReference type="EMBL" id="CUN08406.1"/>
    </source>
</evidence>
<organism evidence="9 10">
    <name type="scientific">Coprococcus comes</name>
    <dbReference type="NCBI Taxonomy" id="410072"/>
    <lineage>
        <taxon>Bacteria</taxon>
        <taxon>Bacillati</taxon>
        <taxon>Bacillota</taxon>
        <taxon>Clostridia</taxon>
        <taxon>Lachnospirales</taxon>
        <taxon>Lachnospiraceae</taxon>
        <taxon>Coprococcus</taxon>
    </lineage>
</organism>
<keyword evidence="5 7" id="KW-1133">Transmembrane helix</keyword>
<evidence type="ECO:0000256" key="1">
    <source>
        <dbReference type="ARBA" id="ARBA00004651"/>
    </source>
</evidence>